<dbReference type="AlphaFoldDB" id="A0A066X0R0"/>
<feature type="region of interest" description="Disordered" evidence="1">
    <location>
        <begin position="107"/>
        <end position="127"/>
    </location>
</feature>
<proteinExistence type="predicted"/>
<dbReference type="OrthoDB" id="5416097at2759"/>
<reference evidence="3" key="1">
    <citation type="journal article" date="2014" name="Genome Announc.">
        <title>Draft genome sequence of Colletotrichum sublineola, a destructive pathogen of cultivated sorghum.</title>
        <authorList>
            <person name="Baroncelli R."/>
            <person name="Sanz-Martin J.M."/>
            <person name="Rech G.E."/>
            <person name="Sukno S.A."/>
            <person name="Thon M.R."/>
        </authorList>
    </citation>
    <scope>NUCLEOTIDE SEQUENCE [LARGE SCALE GENOMIC DNA]</scope>
    <source>
        <strain evidence="3">TX430BB</strain>
    </source>
</reference>
<sequence length="157" mass="17752">MDSTAGNISEINHSCDLVKNFYAEKNNHNATAVDEPTLEAFLKSNKIYHLPYGAFWAALWVMPATKPHALYQELRQPELSDGACLHPFESAPIIPAFIDIFRGKDPEPSTKYSSRTPKIKRNQRNAESALERDNFKYVITDALNPEVCHIFPFASLN</sequence>
<organism evidence="2 3">
    <name type="scientific">Colletotrichum sublineola</name>
    <name type="common">Sorghum anthracnose fungus</name>
    <dbReference type="NCBI Taxonomy" id="1173701"/>
    <lineage>
        <taxon>Eukaryota</taxon>
        <taxon>Fungi</taxon>
        <taxon>Dikarya</taxon>
        <taxon>Ascomycota</taxon>
        <taxon>Pezizomycotina</taxon>
        <taxon>Sordariomycetes</taxon>
        <taxon>Hypocreomycetidae</taxon>
        <taxon>Glomerellales</taxon>
        <taxon>Glomerellaceae</taxon>
        <taxon>Colletotrichum</taxon>
        <taxon>Colletotrichum graminicola species complex</taxon>
    </lineage>
</organism>
<accession>A0A066X0R0</accession>
<gene>
    <name evidence="2" type="ORF">CSUB01_02269</name>
</gene>
<dbReference type="HOGENOM" id="CLU_1677785_0_0_1"/>
<protein>
    <submittedName>
        <fullName evidence="2">Uncharacterized protein</fullName>
    </submittedName>
</protein>
<evidence type="ECO:0000256" key="1">
    <source>
        <dbReference type="SAM" id="MobiDB-lite"/>
    </source>
</evidence>
<keyword evidence="3" id="KW-1185">Reference proteome</keyword>
<evidence type="ECO:0000313" key="3">
    <source>
        <dbReference type="Proteomes" id="UP000027238"/>
    </source>
</evidence>
<dbReference type="EMBL" id="JMSE01001324">
    <property type="protein sequence ID" value="KDN62552.1"/>
    <property type="molecule type" value="Genomic_DNA"/>
</dbReference>
<dbReference type="Proteomes" id="UP000027238">
    <property type="component" value="Unassembled WGS sequence"/>
</dbReference>
<comment type="caution">
    <text evidence="2">The sequence shown here is derived from an EMBL/GenBank/DDBJ whole genome shotgun (WGS) entry which is preliminary data.</text>
</comment>
<name>A0A066X0R0_COLSU</name>
<evidence type="ECO:0000313" key="2">
    <source>
        <dbReference type="EMBL" id="KDN62552.1"/>
    </source>
</evidence>